<keyword evidence="8" id="KW-1185">Reference proteome</keyword>
<dbReference type="SUPFAM" id="SSF53383">
    <property type="entry name" value="PLP-dependent transferases"/>
    <property type="match status" value="1"/>
</dbReference>
<comment type="similarity">
    <text evidence="4 5">Belongs to the kynureninase family.</text>
</comment>
<evidence type="ECO:0000256" key="2">
    <source>
        <dbReference type="ARBA" id="ARBA00022801"/>
    </source>
</evidence>
<sequence>MENFKQQSASPREVLESLAAKQGLDLLGPAFADHMDNEDPLRGMKDRFVFPRLADQTCVEGIMAEGEEEECIYMCGNSLGLQPKTTKDKVAETLNSWAKLAINSHFHGSLPAAYCDNYGRETLGDLVGAAPSQVVIMNALTVNLHLLLLDFYQPTETRYKIMIEGHAFPSDRYAIQSQVRLRGLDPEKAVLQVRPRPGEHTIRTEDILQLLKEEGPSIAVVCLSGVQYYTGQKFDMERVTKAAQEQGCVVGWDLAHAVGNVEVKLDEWGVDFACWCTYKYLNSGAGCLGGSYVNARHNERTGPRLQGWWSNRQETRFEMQEHCDRSSAVDGFRISNPPPLLIACVLSSLEIFREAGMARLLQKQFLLTGYLEMLIKSHFRRGDNERPLVTIITPEDTSQRGCQLSLIFSFPLKQVHKEISKRGIMCDIRQPNVMRIAPAPLYTSFRDVHRFVTILGSVFDLCKTEAG</sequence>
<reference evidence="7 8" key="1">
    <citation type="submission" date="2023-03" db="EMBL/GenBank/DDBJ databases">
        <title>High-quality genome of Scylla paramamosain provides insights in environmental adaptation.</title>
        <authorList>
            <person name="Zhang L."/>
        </authorList>
    </citation>
    <scope>NUCLEOTIDE SEQUENCE [LARGE SCALE GENOMIC DNA]</scope>
    <source>
        <strain evidence="7">LZ_2023a</strain>
        <tissue evidence="7">Muscle</tissue>
    </source>
</reference>
<dbReference type="EMBL" id="JARAKH010000009">
    <property type="protein sequence ID" value="KAK8400881.1"/>
    <property type="molecule type" value="Genomic_DNA"/>
</dbReference>
<evidence type="ECO:0000313" key="7">
    <source>
        <dbReference type="EMBL" id="KAK8400881.1"/>
    </source>
</evidence>
<keyword evidence="2 4" id="KW-0378">Hydrolase</keyword>
<evidence type="ECO:0000259" key="6">
    <source>
        <dbReference type="Pfam" id="PF00266"/>
    </source>
</evidence>
<feature type="binding site" evidence="4">
    <location>
        <position position="140"/>
    </location>
    <ligand>
        <name>pyridoxal 5'-phosphate</name>
        <dbReference type="ChEBI" id="CHEBI:597326"/>
    </ligand>
</feature>
<feature type="binding site" evidence="4">
    <location>
        <position position="253"/>
    </location>
    <ligand>
        <name>pyridoxal 5'-phosphate</name>
        <dbReference type="ChEBI" id="CHEBI:597326"/>
    </ligand>
</feature>
<feature type="binding site" evidence="4">
    <location>
        <position position="224"/>
    </location>
    <ligand>
        <name>pyridoxal 5'-phosphate</name>
        <dbReference type="ChEBI" id="CHEBI:597326"/>
    </ligand>
</feature>
<dbReference type="GO" id="GO:0019805">
    <property type="term" value="P:quinolinate biosynthetic process"/>
    <property type="evidence" value="ECO:0007669"/>
    <property type="project" value="UniProtKB-UniRule"/>
</dbReference>
<proteinExistence type="inferred from homology"/>
<feature type="binding site" evidence="4">
    <location>
        <position position="256"/>
    </location>
    <ligand>
        <name>pyridoxal 5'-phosphate</name>
        <dbReference type="ChEBI" id="CHEBI:597326"/>
    </ligand>
</feature>
<dbReference type="Gene3D" id="3.40.640.10">
    <property type="entry name" value="Type I PLP-dependent aspartate aminotransferase-like (Major domain)"/>
    <property type="match status" value="1"/>
</dbReference>
<evidence type="ECO:0000256" key="3">
    <source>
        <dbReference type="ARBA" id="ARBA00022898"/>
    </source>
</evidence>
<organism evidence="7 8">
    <name type="scientific">Scylla paramamosain</name>
    <name type="common">Mud crab</name>
    <dbReference type="NCBI Taxonomy" id="85552"/>
    <lineage>
        <taxon>Eukaryota</taxon>
        <taxon>Metazoa</taxon>
        <taxon>Ecdysozoa</taxon>
        <taxon>Arthropoda</taxon>
        <taxon>Crustacea</taxon>
        <taxon>Multicrustacea</taxon>
        <taxon>Malacostraca</taxon>
        <taxon>Eumalacostraca</taxon>
        <taxon>Eucarida</taxon>
        <taxon>Decapoda</taxon>
        <taxon>Pleocyemata</taxon>
        <taxon>Brachyura</taxon>
        <taxon>Eubrachyura</taxon>
        <taxon>Portunoidea</taxon>
        <taxon>Portunidae</taxon>
        <taxon>Portuninae</taxon>
        <taxon>Scylla</taxon>
    </lineage>
</organism>
<evidence type="ECO:0000256" key="4">
    <source>
        <dbReference type="HAMAP-Rule" id="MF_03017"/>
    </source>
</evidence>
<feature type="binding site" evidence="4">
    <location>
        <begin position="168"/>
        <end position="171"/>
    </location>
    <ligand>
        <name>pyridoxal 5'-phosphate</name>
        <dbReference type="ChEBI" id="CHEBI:597326"/>
    </ligand>
</feature>
<dbReference type="GO" id="GO:0030429">
    <property type="term" value="F:kynureninase activity"/>
    <property type="evidence" value="ECO:0007669"/>
    <property type="project" value="UniProtKB-UniRule"/>
</dbReference>
<comment type="pathway">
    <text evidence="4 5">Amino-acid degradation; L-kynurenine degradation; L-alanine and anthranilate from L-kynurenine: step 1/1.</text>
</comment>
<dbReference type="GO" id="GO:0097053">
    <property type="term" value="P:L-kynurenine catabolic process"/>
    <property type="evidence" value="ECO:0007669"/>
    <property type="project" value="UniProtKB-UniRule"/>
</dbReference>
<dbReference type="Pfam" id="PF00266">
    <property type="entry name" value="Aminotran_5"/>
    <property type="match status" value="1"/>
</dbReference>
<dbReference type="Gene3D" id="3.90.1150.10">
    <property type="entry name" value="Aspartate Aminotransferase, domain 1"/>
    <property type="match status" value="1"/>
</dbReference>
<dbReference type="HAMAP" id="MF_01970">
    <property type="entry name" value="Kynureninase"/>
    <property type="match status" value="1"/>
</dbReference>
<keyword evidence="1 4" id="KW-0662">Pyridine nucleotide biosynthesis</keyword>
<comment type="function">
    <text evidence="4 5">Catalyzes the cleavage of L-kynurenine (L-Kyn) and L-3-hydroxykynurenine (L-3OHKyn) into anthranilic acid (AA) and 3-hydroxyanthranilic acid (3-OHAA), respectively.</text>
</comment>
<dbReference type="Proteomes" id="UP001487740">
    <property type="component" value="Unassembled WGS sequence"/>
</dbReference>
<feature type="domain" description="Aminotransferase class V" evidence="6">
    <location>
        <begin position="82"/>
        <end position="304"/>
    </location>
</feature>
<dbReference type="InterPro" id="IPR015422">
    <property type="entry name" value="PyrdxlP-dep_Trfase_small"/>
</dbReference>
<feature type="binding site" evidence="4">
    <location>
        <position position="308"/>
    </location>
    <ligand>
        <name>pyridoxal 5'-phosphate</name>
        <dbReference type="ChEBI" id="CHEBI:597326"/>
    </ligand>
</feature>
<dbReference type="EC" id="3.7.1.3" evidence="4 5"/>
<dbReference type="FunFam" id="3.40.640.10:FF:000031">
    <property type="entry name" value="Kynureninase"/>
    <property type="match status" value="1"/>
</dbReference>
<feature type="binding site" evidence="4">
    <location>
        <position position="141"/>
    </location>
    <ligand>
        <name>pyridoxal 5'-phosphate</name>
        <dbReference type="ChEBI" id="CHEBI:597326"/>
    </ligand>
</feature>
<feature type="binding site" evidence="4">
    <location>
        <position position="336"/>
    </location>
    <ligand>
        <name>pyridoxal 5'-phosphate</name>
        <dbReference type="ChEBI" id="CHEBI:597326"/>
    </ligand>
</feature>
<dbReference type="GO" id="GO:0043420">
    <property type="term" value="P:anthranilate metabolic process"/>
    <property type="evidence" value="ECO:0007669"/>
    <property type="project" value="UniProtKB-UniRule"/>
</dbReference>
<dbReference type="NCBIfam" id="TIGR01814">
    <property type="entry name" value="kynureninase"/>
    <property type="match status" value="1"/>
</dbReference>
<dbReference type="GO" id="GO:0005737">
    <property type="term" value="C:cytoplasm"/>
    <property type="evidence" value="ECO:0007669"/>
    <property type="project" value="UniProtKB-SubCell"/>
</dbReference>
<evidence type="ECO:0000256" key="1">
    <source>
        <dbReference type="ARBA" id="ARBA00022642"/>
    </source>
</evidence>
<comment type="subunit">
    <text evidence="4 5">Homodimer.</text>
</comment>
<feature type="binding site" evidence="4">
    <location>
        <position position="278"/>
    </location>
    <ligand>
        <name>pyridoxal 5'-phosphate</name>
        <dbReference type="ChEBI" id="CHEBI:597326"/>
    </ligand>
</feature>
<dbReference type="PANTHER" id="PTHR14084">
    <property type="entry name" value="KYNURENINASE"/>
    <property type="match status" value="1"/>
</dbReference>
<dbReference type="PANTHER" id="PTHR14084:SF0">
    <property type="entry name" value="KYNURENINASE"/>
    <property type="match status" value="1"/>
</dbReference>
<name>A0AAW0UPG4_SCYPA</name>
<evidence type="ECO:0000313" key="8">
    <source>
        <dbReference type="Proteomes" id="UP001487740"/>
    </source>
</evidence>
<comment type="catalytic activity">
    <reaction evidence="4 5">
        <text>L-kynurenine + H2O = anthranilate + L-alanine + H(+)</text>
        <dbReference type="Rhea" id="RHEA:16813"/>
        <dbReference type="ChEBI" id="CHEBI:15377"/>
        <dbReference type="ChEBI" id="CHEBI:15378"/>
        <dbReference type="ChEBI" id="CHEBI:16567"/>
        <dbReference type="ChEBI" id="CHEBI:57959"/>
        <dbReference type="ChEBI" id="CHEBI:57972"/>
        <dbReference type="EC" id="3.7.1.3"/>
    </reaction>
</comment>
<dbReference type="AlphaFoldDB" id="A0AAW0UPG4"/>
<dbReference type="InterPro" id="IPR015421">
    <property type="entry name" value="PyrdxlP-dep_Trfase_major"/>
</dbReference>
<dbReference type="InterPro" id="IPR010111">
    <property type="entry name" value="Kynureninase"/>
</dbReference>
<dbReference type="GO" id="GO:0030170">
    <property type="term" value="F:pyridoxal phosphate binding"/>
    <property type="evidence" value="ECO:0007669"/>
    <property type="project" value="UniProtKB-UniRule"/>
</dbReference>
<accession>A0AAW0UPG4</accession>
<dbReference type="Pfam" id="PF22580">
    <property type="entry name" value="KYNU_C"/>
    <property type="match status" value="1"/>
</dbReference>
<dbReference type="InterPro" id="IPR015424">
    <property type="entry name" value="PyrdxlP-dep_Trfase"/>
</dbReference>
<comment type="subcellular location">
    <subcellularLocation>
        <location evidence="4 5">Cytoplasm</location>
    </subcellularLocation>
</comment>
<dbReference type="GO" id="GO:0019441">
    <property type="term" value="P:L-tryptophan catabolic process to kynurenine"/>
    <property type="evidence" value="ECO:0007669"/>
    <property type="project" value="TreeGrafter"/>
</dbReference>
<protein>
    <recommendedName>
        <fullName evidence="4 5">Kynureninase</fullName>
        <ecNumber evidence="4 5">3.7.1.3</ecNumber>
    </recommendedName>
    <alternativeName>
        <fullName evidence="4">L-kynurenine hydrolase</fullName>
    </alternativeName>
</protein>
<dbReference type="PIRSF" id="PIRSF038800">
    <property type="entry name" value="KYNU"/>
    <property type="match status" value="1"/>
</dbReference>
<comment type="pathway">
    <text evidence="4 5">Cofactor biosynthesis; NAD(+) biosynthesis; quinolinate from L-kynurenine: step 2/3.</text>
</comment>
<keyword evidence="4 5" id="KW-0963">Cytoplasm</keyword>
<dbReference type="InterPro" id="IPR000192">
    <property type="entry name" value="Aminotrans_V_dom"/>
</dbReference>
<dbReference type="GO" id="GO:0034354">
    <property type="term" value="P:'de novo' NAD+ biosynthetic process from L-tryptophan"/>
    <property type="evidence" value="ECO:0007669"/>
    <property type="project" value="UniProtKB-UniRule"/>
</dbReference>
<keyword evidence="3 4" id="KW-0663">Pyridoxal phosphate</keyword>
<comment type="caution">
    <text evidence="7">The sequence shown here is derived from an EMBL/GenBank/DDBJ whole genome shotgun (WGS) entry which is preliminary data.</text>
</comment>
<evidence type="ECO:0000256" key="5">
    <source>
        <dbReference type="PIRNR" id="PIRNR038800"/>
    </source>
</evidence>
<feature type="modified residue" description="N6-(pyridoxal phosphate)lysine" evidence="4">
    <location>
        <position position="279"/>
    </location>
</feature>
<comment type="catalytic activity">
    <reaction evidence="5">
        <text>3-hydroxy-L-kynurenine + H2O = 3-hydroxyanthranilate + L-alanine + H(+)</text>
        <dbReference type="Rhea" id="RHEA:25143"/>
        <dbReference type="ChEBI" id="CHEBI:15377"/>
        <dbReference type="ChEBI" id="CHEBI:15378"/>
        <dbReference type="ChEBI" id="CHEBI:36559"/>
        <dbReference type="ChEBI" id="CHEBI:57972"/>
        <dbReference type="ChEBI" id="CHEBI:58125"/>
        <dbReference type="EC" id="3.7.1.3"/>
    </reaction>
</comment>
<gene>
    <name evidence="7" type="ORF">O3P69_002559</name>
</gene>
<comment type="cofactor">
    <cofactor evidence="4 5">
        <name>pyridoxal 5'-phosphate</name>
        <dbReference type="ChEBI" id="CHEBI:597326"/>
    </cofactor>
</comment>